<comment type="caution">
    <text evidence="2">The sequence shown here is derived from an EMBL/GenBank/DDBJ whole genome shotgun (WGS) entry which is preliminary data.</text>
</comment>
<organism evidence="2 3">
    <name type="scientific">Streptomyces antimicrobicus</name>
    <dbReference type="NCBI Taxonomy" id="2883108"/>
    <lineage>
        <taxon>Bacteria</taxon>
        <taxon>Bacillati</taxon>
        <taxon>Actinomycetota</taxon>
        <taxon>Actinomycetes</taxon>
        <taxon>Kitasatosporales</taxon>
        <taxon>Streptomycetaceae</taxon>
        <taxon>Streptomyces</taxon>
    </lineage>
</organism>
<feature type="region of interest" description="Disordered" evidence="1">
    <location>
        <begin position="23"/>
        <end position="64"/>
    </location>
</feature>
<name>A0ABS8B6Y1_9ACTN</name>
<proteinExistence type="predicted"/>
<gene>
    <name evidence="2" type="ORF">LG632_13440</name>
</gene>
<reference evidence="2 3" key="1">
    <citation type="submission" date="2021-10" db="EMBL/GenBank/DDBJ databases">
        <title>Streptomyces sp. strain SMC 277, a novel streptomycete isolated from soil.</title>
        <authorList>
            <person name="Chanama M."/>
        </authorList>
    </citation>
    <scope>NUCLEOTIDE SEQUENCE [LARGE SCALE GENOMIC DNA]</scope>
    <source>
        <strain evidence="2 3">SMC 277</strain>
    </source>
</reference>
<dbReference type="RefSeq" id="WP_226727258.1">
    <property type="nucleotide sequence ID" value="NZ_JAJAUY010000042.1"/>
</dbReference>
<dbReference type="Proteomes" id="UP001199054">
    <property type="component" value="Unassembled WGS sequence"/>
</dbReference>
<evidence type="ECO:0008006" key="4">
    <source>
        <dbReference type="Google" id="ProtNLM"/>
    </source>
</evidence>
<evidence type="ECO:0000313" key="3">
    <source>
        <dbReference type="Proteomes" id="UP001199054"/>
    </source>
</evidence>
<protein>
    <recommendedName>
        <fullName evidence="4">Lipoprotein</fullName>
    </recommendedName>
</protein>
<dbReference type="EMBL" id="JAJAUY010000042">
    <property type="protein sequence ID" value="MCB5180380.1"/>
    <property type="molecule type" value="Genomic_DNA"/>
</dbReference>
<evidence type="ECO:0000256" key="1">
    <source>
        <dbReference type="SAM" id="MobiDB-lite"/>
    </source>
</evidence>
<feature type="compositionally biased region" description="Low complexity" evidence="1">
    <location>
        <begin position="39"/>
        <end position="63"/>
    </location>
</feature>
<keyword evidence="3" id="KW-1185">Reference proteome</keyword>
<evidence type="ECO:0000313" key="2">
    <source>
        <dbReference type="EMBL" id="MCB5180380.1"/>
    </source>
</evidence>
<sequence>MVIGAVLGAVVLGGCGGGSGSAAGAGAGAGSGTADDRTSTAGAPPSASASASATASAPAAEPTADQRLVTVTRSGGFAGKQISLLVKADGSWTRLDGKAQKTGSGRLSAAELDALRGALKAADFPRLPRTVLSEKPVYDGFTYAFVHGGYEVAADGAVMPAGLTKVLQSLPPFDAA</sequence>
<accession>A0ABS8B6Y1</accession>